<evidence type="ECO:0000313" key="3">
    <source>
        <dbReference type="Proteomes" id="UP000800094"/>
    </source>
</evidence>
<dbReference type="EMBL" id="ML987196">
    <property type="protein sequence ID" value="KAF2248562.1"/>
    <property type="molecule type" value="Genomic_DNA"/>
</dbReference>
<dbReference type="OrthoDB" id="3795376at2759"/>
<organism evidence="2 3">
    <name type="scientific">Trematosphaeria pertusa</name>
    <dbReference type="NCBI Taxonomy" id="390896"/>
    <lineage>
        <taxon>Eukaryota</taxon>
        <taxon>Fungi</taxon>
        <taxon>Dikarya</taxon>
        <taxon>Ascomycota</taxon>
        <taxon>Pezizomycotina</taxon>
        <taxon>Dothideomycetes</taxon>
        <taxon>Pleosporomycetidae</taxon>
        <taxon>Pleosporales</taxon>
        <taxon>Massarineae</taxon>
        <taxon>Trematosphaeriaceae</taxon>
        <taxon>Trematosphaeria</taxon>
    </lineage>
</organism>
<keyword evidence="3" id="KW-1185">Reference proteome</keyword>
<accession>A0A6A6IF87</accession>
<gene>
    <name evidence="2" type="ORF">BU26DRAFT_565946</name>
</gene>
<dbReference type="GeneID" id="54586785"/>
<reference evidence="2" key="1">
    <citation type="journal article" date="2020" name="Stud. Mycol.">
        <title>101 Dothideomycetes genomes: a test case for predicting lifestyles and emergence of pathogens.</title>
        <authorList>
            <person name="Haridas S."/>
            <person name="Albert R."/>
            <person name="Binder M."/>
            <person name="Bloem J."/>
            <person name="Labutti K."/>
            <person name="Salamov A."/>
            <person name="Andreopoulos B."/>
            <person name="Baker S."/>
            <person name="Barry K."/>
            <person name="Bills G."/>
            <person name="Bluhm B."/>
            <person name="Cannon C."/>
            <person name="Castanera R."/>
            <person name="Culley D."/>
            <person name="Daum C."/>
            <person name="Ezra D."/>
            <person name="Gonzalez J."/>
            <person name="Henrissat B."/>
            <person name="Kuo A."/>
            <person name="Liang C."/>
            <person name="Lipzen A."/>
            <person name="Lutzoni F."/>
            <person name="Magnuson J."/>
            <person name="Mondo S."/>
            <person name="Nolan M."/>
            <person name="Ohm R."/>
            <person name="Pangilinan J."/>
            <person name="Park H.-J."/>
            <person name="Ramirez L."/>
            <person name="Alfaro M."/>
            <person name="Sun H."/>
            <person name="Tritt A."/>
            <person name="Yoshinaga Y."/>
            <person name="Zwiers L.-H."/>
            <person name="Turgeon B."/>
            <person name="Goodwin S."/>
            <person name="Spatafora J."/>
            <person name="Crous P."/>
            <person name="Grigoriev I."/>
        </authorList>
    </citation>
    <scope>NUCLEOTIDE SEQUENCE</scope>
    <source>
        <strain evidence="2">CBS 122368</strain>
    </source>
</reference>
<sequence length="173" mass="19130">MLRRHLFAILALAASVSCGNIQISVWESEDCTGDHTLRPQLDLRLHVGCIKRGDVTEQLEVELLEGKQREEKAISVSQDGSMAAQSQALVFFTSENCDPSTEIEDAYVDNSCSNVFEKLKEDKWKSYEMRDACFGGFAGCDLDEEPTDGDEVNCERPLLPGWPGCGEPLNPGK</sequence>
<protein>
    <submittedName>
        <fullName evidence="2">Uncharacterized protein</fullName>
    </submittedName>
</protein>
<dbReference type="RefSeq" id="XP_033683566.1">
    <property type="nucleotide sequence ID" value="XM_033833455.1"/>
</dbReference>
<dbReference type="PROSITE" id="PS51257">
    <property type="entry name" value="PROKAR_LIPOPROTEIN"/>
    <property type="match status" value="1"/>
</dbReference>
<feature type="chain" id="PRO_5025491150" evidence="1">
    <location>
        <begin position="19"/>
        <end position="173"/>
    </location>
</feature>
<evidence type="ECO:0000256" key="1">
    <source>
        <dbReference type="SAM" id="SignalP"/>
    </source>
</evidence>
<dbReference type="AlphaFoldDB" id="A0A6A6IF87"/>
<feature type="signal peptide" evidence="1">
    <location>
        <begin position="1"/>
        <end position="18"/>
    </location>
</feature>
<evidence type="ECO:0000313" key="2">
    <source>
        <dbReference type="EMBL" id="KAF2248562.1"/>
    </source>
</evidence>
<keyword evidence="1" id="KW-0732">Signal</keyword>
<proteinExistence type="predicted"/>
<dbReference type="Proteomes" id="UP000800094">
    <property type="component" value="Unassembled WGS sequence"/>
</dbReference>
<name>A0A6A6IF87_9PLEO</name>